<accession>A0ACA9XZY9</accession>
<evidence type="ECO:0000313" key="1">
    <source>
        <dbReference type="EMBL" id="CAH6718218.1"/>
    </source>
</evidence>
<reference evidence="1" key="1">
    <citation type="submission" date="2022-06" db="EMBL/GenBank/DDBJ databases">
        <authorList>
            <person name="Legras J.-L."/>
            <person name="Devillers H."/>
            <person name="Grondin C."/>
        </authorList>
    </citation>
    <scope>NUCLEOTIDE SEQUENCE</scope>
    <source>
        <strain evidence="1">CLIB 1444</strain>
    </source>
</reference>
<evidence type="ECO:0000313" key="2">
    <source>
        <dbReference type="Proteomes" id="UP001152531"/>
    </source>
</evidence>
<keyword evidence="2" id="KW-1185">Reference proteome</keyword>
<organism evidence="1 2">
    <name type="scientific">[Candida] jaroonii</name>
    <dbReference type="NCBI Taxonomy" id="467808"/>
    <lineage>
        <taxon>Eukaryota</taxon>
        <taxon>Fungi</taxon>
        <taxon>Dikarya</taxon>
        <taxon>Ascomycota</taxon>
        <taxon>Saccharomycotina</taxon>
        <taxon>Pichiomycetes</taxon>
        <taxon>Debaryomycetaceae</taxon>
        <taxon>Yamadazyma</taxon>
    </lineage>
</organism>
<sequence>MSDTLGDYTSIVVFGASGDLAKKKTFPALFGLFREGELPSTVKIIGYARSKLSDEDFKTRISEHFKIKKDEQKSKIDEFLKLCSYVQGPYDTAEGYHALNKEIEDYEKSNASAKAERLFYLALPPSVFSTVGKNLKEHVYPSNGRVRLIVEKPFGHDLESSNQLQKELAPLFTEEELYRIDHYLGKEMVKNLLVLRFGNELLNAAWNAKHIRSIQISFKEAFGTEGRGGYFDSIGIIRDVMQNHILQVLTLLTMERPTSFDPEAIRDEKVKVLKAIEKFDHEDILIGQYGKSEDGSKPGYLDDDTVDPKSKCITYAALGLKISNERWDGVPIVIRAGKALDESKVEIRVQYKPVAKGVFKEIQNNELVIRIQPNEAVYMKINSKIPGISTETSLTELDLSYATRFSKDFWIPEAYEALIRDCFLGNHSNFVRDDELSISWGLFTPLLNYLESKDGPQPEIYPYGSKGPKDLRKFLNKHGYVFNEEGTYQWPLTAPNVKGKI</sequence>
<comment type="caution">
    <text evidence="1">The sequence shown here is derived from an EMBL/GenBank/DDBJ whole genome shotgun (WGS) entry which is preliminary data.</text>
</comment>
<gene>
    <name evidence="1" type="ORF">CLIB1444_01S01794</name>
</gene>
<dbReference type="Proteomes" id="UP001152531">
    <property type="component" value="Unassembled WGS sequence"/>
</dbReference>
<dbReference type="EMBL" id="CALSDN010000001">
    <property type="protein sequence ID" value="CAH6718218.1"/>
    <property type="molecule type" value="Genomic_DNA"/>
</dbReference>
<name>A0ACA9XZY9_9ASCO</name>
<proteinExistence type="predicted"/>
<protein>
    <submittedName>
        <fullName evidence="1">Glucose-6-phosphate 1-dehydrogenase</fullName>
    </submittedName>
</protein>